<evidence type="ECO:0000259" key="3">
    <source>
        <dbReference type="Pfam" id="PF03816"/>
    </source>
</evidence>
<dbReference type="InterPro" id="IPR050922">
    <property type="entry name" value="LytR/CpsA/Psr_CW_biosynth"/>
</dbReference>
<feature type="domain" description="Cell envelope-related transcriptional attenuator" evidence="3">
    <location>
        <begin position="85"/>
        <end position="232"/>
    </location>
</feature>
<sequence length="490" mass="54612">MTPGPEREKRVLLRSFAAALLIVVLTAGATSTAALLELDRIIEPPKPGPGPAPPKLPPAEPGKPQTILLMGSDRRFKDTKDDPPRSDTLMLVRIDPKQDATTVLSIPRDLRVEIPGEGMSKINDAYALGGVKLAVDTVTALTGLEINHTVNVNFKGFRKVVNLFDCFYVDVDRDYFHSNKGVPIGQRYDAIDIDPGYQPLCGQKALDYARYRYGDSDITRAARQQDFLRFAKDQVSTSALVDDIGKLARAFFDAAETDQGLRSTSGFLRLAKVSLRASDLPIRQVPFPATFVKEMRDEKTEVDYVTASQDEIAETVDLFLHGGRDKTKPVAKSKRKGKAIAAAAKLTDARGRGREAVAEIRDKARFQVRFPRYLTQQGRYREGDDAARTYGIRDRGGTLHRAYRIVISENPQDGQFYGVQGTTWRNPPLLAQPSEVRQVDGRRLELFRSGRRLRFVAWRTDTAAYWISNTLNLKLDNDEMLAIAASLTSR</sequence>
<dbReference type="PANTHER" id="PTHR33392">
    <property type="entry name" value="POLYISOPRENYL-TEICHOIC ACID--PEPTIDOGLYCAN TEICHOIC ACID TRANSFERASE TAGU"/>
    <property type="match status" value="1"/>
</dbReference>
<evidence type="ECO:0000256" key="2">
    <source>
        <dbReference type="SAM" id="MobiDB-lite"/>
    </source>
</evidence>
<dbReference type="NCBIfam" id="TIGR00350">
    <property type="entry name" value="lytR_cpsA_psr"/>
    <property type="match status" value="1"/>
</dbReference>
<dbReference type="InterPro" id="IPR004474">
    <property type="entry name" value="LytR_CpsA_psr"/>
</dbReference>
<feature type="compositionally biased region" description="Pro residues" evidence="2">
    <location>
        <begin position="44"/>
        <end position="61"/>
    </location>
</feature>
<dbReference type="PANTHER" id="PTHR33392:SF6">
    <property type="entry name" value="POLYISOPRENYL-TEICHOIC ACID--PEPTIDOGLYCAN TEICHOIC ACID TRANSFERASE TAGU"/>
    <property type="match status" value="1"/>
</dbReference>
<comment type="similarity">
    <text evidence="1">Belongs to the LytR/CpsA/Psr (LCP) family.</text>
</comment>
<feature type="region of interest" description="Disordered" evidence="2">
    <location>
        <begin position="44"/>
        <end position="66"/>
    </location>
</feature>
<proteinExistence type="inferred from homology"/>
<organism evidence="4">
    <name type="scientific">uncultured Solirubrobacteraceae bacterium</name>
    <dbReference type="NCBI Taxonomy" id="1162706"/>
    <lineage>
        <taxon>Bacteria</taxon>
        <taxon>Bacillati</taxon>
        <taxon>Actinomycetota</taxon>
        <taxon>Thermoleophilia</taxon>
        <taxon>Solirubrobacterales</taxon>
        <taxon>Solirubrobacteraceae</taxon>
        <taxon>environmental samples</taxon>
    </lineage>
</organism>
<name>A0A6J4SD06_9ACTN</name>
<dbReference type="Pfam" id="PF03816">
    <property type="entry name" value="LytR_cpsA_psr"/>
    <property type="match status" value="1"/>
</dbReference>
<accession>A0A6J4SD06</accession>
<dbReference type="AlphaFoldDB" id="A0A6J4SD06"/>
<dbReference type="EMBL" id="CADCVT010000164">
    <property type="protein sequence ID" value="CAA9496060.1"/>
    <property type="molecule type" value="Genomic_DNA"/>
</dbReference>
<evidence type="ECO:0000313" key="4">
    <source>
        <dbReference type="EMBL" id="CAA9496060.1"/>
    </source>
</evidence>
<evidence type="ECO:0000256" key="1">
    <source>
        <dbReference type="ARBA" id="ARBA00006068"/>
    </source>
</evidence>
<protein>
    <recommendedName>
        <fullName evidence="3">Cell envelope-related transcriptional attenuator domain-containing protein</fullName>
    </recommendedName>
</protein>
<dbReference type="Gene3D" id="3.40.630.190">
    <property type="entry name" value="LCP protein"/>
    <property type="match status" value="1"/>
</dbReference>
<reference evidence="4" key="1">
    <citation type="submission" date="2020-02" db="EMBL/GenBank/DDBJ databases">
        <authorList>
            <person name="Meier V. D."/>
        </authorList>
    </citation>
    <scope>NUCLEOTIDE SEQUENCE</scope>
    <source>
        <strain evidence="4">AVDCRST_MAG85</strain>
    </source>
</reference>
<gene>
    <name evidence="4" type="ORF">AVDCRST_MAG85-1479</name>
</gene>